<feature type="compositionally biased region" description="Polar residues" evidence="7">
    <location>
        <begin position="817"/>
        <end position="832"/>
    </location>
</feature>
<feature type="compositionally biased region" description="Low complexity" evidence="7">
    <location>
        <begin position="156"/>
        <end position="167"/>
    </location>
</feature>
<feature type="compositionally biased region" description="Basic and acidic residues" evidence="7">
    <location>
        <begin position="16"/>
        <end position="25"/>
    </location>
</feature>
<evidence type="ECO:0000256" key="6">
    <source>
        <dbReference type="ARBA" id="ARBA00045806"/>
    </source>
</evidence>
<feature type="compositionally biased region" description="Gly residues" evidence="7">
    <location>
        <begin position="628"/>
        <end position="638"/>
    </location>
</feature>
<dbReference type="EMBL" id="CAKOGP040002447">
    <property type="protein sequence ID" value="CAJ1970020.1"/>
    <property type="molecule type" value="Genomic_DNA"/>
</dbReference>
<evidence type="ECO:0000313" key="9">
    <source>
        <dbReference type="Proteomes" id="UP001295423"/>
    </source>
</evidence>
<keyword evidence="3" id="KW-0748">Sporozoite</keyword>
<feature type="compositionally biased region" description="Low complexity" evidence="7">
    <location>
        <begin position="833"/>
        <end position="887"/>
    </location>
</feature>
<feature type="compositionally biased region" description="Pro residues" evidence="7">
    <location>
        <begin position="770"/>
        <end position="783"/>
    </location>
</feature>
<evidence type="ECO:0000256" key="7">
    <source>
        <dbReference type="SAM" id="MobiDB-lite"/>
    </source>
</evidence>
<evidence type="ECO:0000256" key="2">
    <source>
        <dbReference type="ARBA" id="ARBA00021911"/>
    </source>
</evidence>
<feature type="compositionally biased region" description="Polar residues" evidence="7">
    <location>
        <begin position="789"/>
        <end position="807"/>
    </location>
</feature>
<feature type="compositionally biased region" description="Polar residues" evidence="7">
    <location>
        <begin position="183"/>
        <end position="195"/>
    </location>
</feature>
<organism evidence="8 9">
    <name type="scientific">Cylindrotheca closterium</name>
    <dbReference type="NCBI Taxonomy" id="2856"/>
    <lineage>
        <taxon>Eukaryota</taxon>
        <taxon>Sar</taxon>
        <taxon>Stramenopiles</taxon>
        <taxon>Ochrophyta</taxon>
        <taxon>Bacillariophyta</taxon>
        <taxon>Bacillariophyceae</taxon>
        <taxon>Bacillariophycidae</taxon>
        <taxon>Bacillariales</taxon>
        <taxon>Bacillariaceae</taxon>
        <taxon>Cylindrotheca</taxon>
    </lineage>
</organism>
<comment type="function">
    <text evidence="6">Essential sporozoite protein. In the mosquito vector, required for sporozoite development in the oocyst, migration through the vector hemolymph and entry into the vector salivary glands. In the vertebrate host, required for sporozoite migration through the host dermis and infection of host hepatocytes. Binds to highly sulfated heparan sulfate proteoglycans (HSPGs) on the surface of host hepatocytes.</text>
</comment>
<feature type="compositionally biased region" description="Basic residues" evidence="7">
    <location>
        <begin position="1"/>
        <end position="11"/>
    </location>
</feature>
<comment type="similarity">
    <text evidence="1">Belongs to the plasmodium circumsporozoite protein family.</text>
</comment>
<evidence type="ECO:0000256" key="3">
    <source>
        <dbReference type="ARBA" id="ARBA00022522"/>
    </source>
</evidence>
<feature type="region of interest" description="Disordered" evidence="7">
    <location>
        <begin position="1"/>
        <end position="207"/>
    </location>
</feature>
<feature type="region of interest" description="Disordered" evidence="7">
    <location>
        <begin position="323"/>
        <end position="349"/>
    </location>
</feature>
<reference evidence="8" key="1">
    <citation type="submission" date="2023-08" db="EMBL/GenBank/DDBJ databases">
        <authorList>
            <person name="Audoor S."/>
            <person name="Bilcke G."/>
        </authorList>
    </citation>
    <scope>NUCLEOTIDE SEQUENCE</scope>
</reference>
<name>A0AAD2GD02_9STRA</name>
<feature type="region of interest" description="Disordered" evidence="7">
    <location>
        <begin position="617"/>
        <end position="638"/>
    </location>
</feature>
<dbReference type="PANTHER" id="PTHR44826">
    <property type="entry name" value="SPORE COAT PROTEIN SP85"/>
    <property type="match status" value="1"/>
</dbReference>
<feature type="compositionally biased region" description="Polar residues" evidence="7">
    <location>
        <begin position="727"/>
        <end position="765"/>
    </location>
</feature>
<dbReference type="AlphaFoldDB" id="A0AAD2GD02"/>
<feature type="compositionally biased region" description="Polar residues" evidence="7">
    <location>
        <begin position="112"/>
        <end position="140"/>
    </location>
</feature>
<keyword evidence="9" id="KW-1185">Reference proteome</keyword>
<gene>
    <name evidence="8" type="ORF">CYCCA115_LOCUS24044</name>
</gene>
<protein>
    <recommendedName>
        <fullName evidence="2">Circumsporozoite protein</fullName>
    </recommendedName>
</protein>
<evidence type="ECO:0000313" key="8">
    <source>
        <dbReference type="EMBL" id="CAJ1970020.1"/>
    </source>
</evidence>
<proteinExistence type="inferred from homology"/>
<dbReference type="PANTHER" id="PTHR44826:SF3">
    <property type="entry name" value="SPORE COAT PROTEIN SP85"/>
    <property type="match status" value="1"/>
</dbReference>
<accession>A0AAD2GD02</accession>
<evidence type="ECO:0000256" key="5">
    <source>
        <dbReference type="ARBA" id="ARBA00033726"/>
    </source>
</evidence>
<keyword evidence="4" id="KW-0677">Repeat</keyword>
<feature type="compositionally biased region" description="Pro residues" evidence="7">
    <location>
        <begin position="69"/>
        <end position="80"/>
    </location>
</feature>
<comment type="function">
    <text evidence="5">In the vertebrate host, binds to highly sulfated heparan sulfate proteoglycans (HSPGs) on the surface of host hepatocytes and is required for sporozoite invasion of the host hepatocytes.</text>
</comment>
<feature type="region of interest" description="Disordered" evidence="7">
    <location>
        <begin position="704"/>
        <end position="887"/>
    </location>
</feature>
<dbReference type="Proteomes" id="UP001295423">
    <property type="component" value="Unassembled WGS sequence"/>
</dbReference>
<evidence type="ECO:0000256" key="1">
    <source>
        <dbReference type="ARBA" id="ARBA00006241"/>
    </source>
</evidence>
<feature type="compositionally biased region" description="Low complexity" evidence="7">
    <location>
        <begin position="709"/>
        <end position="726"/>
    </location>
</feature>
<comment type="caution">
    <text evidence="8">The sequence shown here is derived from an EMBL/GenBank/DDBJ whole genome shotgun (WGS) entry which is preliminary data.</text>
</comment>
<feature type="compositionally biased region" description="Polar residues" evidence="7">
    <location>
        <begin position="45"/>
        <end position="59"/>
    </location>
</feature>
<dbReference type="InterPro" id="IPR051860">
    <property type="entry name" value="Plasmodium_CSP_Invasion"/>
</dbReference>
<evidence type="ECO:0000256" key="4">
    <source>
        <dbReference type="ARBA" id="ARBA00022737"/>
    </source>
</evidence>
<feature type="compositionally biased region" description="Gly residues" evidence="7">
    <location>
        <begin position="333"/>
        <end position="343"/>
    </location>
</feature>
<sequence length="1006" mass="106087">MDKSKSSRKKSSTSPPKREHSPKRERSPKRVRSPKKEGDRKSRSQRNVKSTISSPRSAGSSKRKQYRSPKPPSSRSPKPVPSDSESTRSRSSSKRQQSNVRQNLPATDGHEGSSNSVLHQASKQQKLNYNHHSLRPQQVLSPRREHFAPNYDHPNLSSIRLPSLISPTRDDAGYYKSPKTPRAGTNSEAGSQSSFPIPPPPYDDLAASHRSDYVEAPPVKEEVHRVDEAFLLYTLAENAAIRIQRNFRNKKLQEDKDIDDTDTAEDTDDNMKENLENKEEAEEPGKLMTLLFLSITALILMAGHCMSFFGSLCGGSDVEAPVPLEGTAPPPSGQGGGGGGGGVAPPPGLEAVAGQAASAAGSAASSGVATGAAAGAAASASAAAAAGAATAAVASQVATAVVVSSAVAATAVTAGLVATNLGNTTAIFVPPATSICGLFDPDVRKGQFTMVFEGFSRPFDNREKLIVENLVVEAYNNLTIGANLESVGCLDPLSREMTEAKLVNQTWDSIAEGYNPLLEAVFETTLLCDNCLALQPLFSTEKEEERRLFQYRRLEQDGIEPIDGTDLISSALFDFTSREFFQRLLQLVIFKTEDLSEIGELPDGFIQMTRAFVTPVLPENDGVSESGSGSGGNATGTGGDPNLLEAYLVTEIAYQPQGLGGDRGAFRFTYINEENGEQQTDIVVIDVNTILQDPFVEPVPTTQFPTFAPTRSPTISPSTVPTITFSGQPTREPSSKPSMAPTNIPSEVPSETPSDVPSAQPSNVPSVVPTEPPSMVPSFPPSEAPSAGPSITQSIGPTFSPSISPSAVPSYRPSDAPSVNPSAFPSMTPSYVPSTSPSMNPSSIPSMAPSMVPSVSPSLSPSGLPSSSPSRSPSASPSVEPSTTPSISPTITSWHWVACGETGGCAGDALLNSNRLTDDSGTFTAVRCCADTALTGFAKVSASCPYAASTIGGLCYTGTTWYDAFEACASVGARLCTRVELNAQCTTNTGCSHNLRPVWSSTAGTP</sequence>